<feature type="region of interest" description="Disordered" evidence="5">
    <location>
        <begin position="522"/>
        <end position="586"/>
    </location>
</feature>
<feature type="domain" description="Methyl-accepting transducer" evidence="7">
    <location>
        <begin position="267"/>
        <end position="496"/>
    </location>
</feature>
<dbReference type="Gene3D" id="1.10.287.950">
    <property type="entry name" value="Methyl-accepting chemotaxis protein"/>
    <property type="match status" value="1"/>
</dbReference>
<evidence type="ECO:0000256" key="6">
    <source>
        <dbReference type="SAM" id="Phobius"/>
    </source>
</evidence>
<comment type="subcellular location">
    <subcellularLocation>
        <location evidence="1">Membrane</location>
    </subcellularLocation>
</comment>
<dbReference type="InterPro" id="IPR047347">
    <property type="entry name" value="YvaQ-like_sensor"/>
</dbReference>
<reference evidence="8 9" key="1">
    <citation type="submission" date="2019-03" db="EMBL/GenBank/DDBJ databases">
        <title>Genomic Encyclopedia of Type Strains, Phase IV (KMG-IV): sequencing the most valuable type-strain genomes for metagenomic binning, comparative biology and taxonomic classification.</title>
        <authorList>
            <person name="Goeker M."/>
        </authorList>
    </citation>
    <scope>NUCLEOTIDE SEQUENCE [LARGE SCALE GENOMIC DNA]</scope>
    <source>
        <strain evidence="8 9">DSM 1837</strain>
    </source>
</reference>
<keyword evidence="6" id="KW-0472">Membrane</keyword>
<dbReference type="GO" id="GO:0005886">
    <property type="term" value="C:plasma membrane"/>
    <property type="evidence" value="ECO:0007669"/>
    <property type="project" value="TreeGrafter"/>
</dbReference>
<sequence>MKVGTAMGLGFALVIVLGVVMALVAWVQFTRASAEATVLVEDRMVKVTRANEIIDNLNSQANAVRNIVLAGDPATMQAEKQRIDRLRTQGVELLKLLDQSLNSPEGKANFQRAKDAGWTYVGQLDKAIALGMANDTAQARDILIGPARQGHEQAIDALKDTVAFQQKQMEVAAHRIEDIASNTSRLMLVIALLSALIGAGVAFFLTRSITRQLGGEPYYAAAIAHEIADGNLAVQVQLRPGDTTSLLATMQMMRDSLAQVVARVRQGSEAVATASAQIAQGNQDLSGRTESQASALEETAASMEELGSTVRQNADNARAANQLAQSASGVAVQGGEVVAQVVQTMDGISTSSKKIADIISVIDGIAFQTNILALNAAVEAARAGEQGRGFAVVASEVRSLAGRSAEASKEIKRLITDSVDRVEQGSTLVNQAGQTMEEVVHSVRRVTDIMGEISAASSEQSAGVTQVSEAVTHMDQATQQNAALVEEMSAAATSLNQQAQDLVQAVSVFRLEAGSAYRPVARSATAPAPRPAPPAPKVPATAPAAARLTARAPAPAKAPAAHAPASTPAMPPPPPAKHNDDDWEAF</sequence>
<dbReference type="Proteomes" id="UP000295182">
    <property type="component" value="Unassembled WGS sequence"/>
</dbReference>
<proteinExistence type="inferred from homology"/>
<dbReference type="GO" id="GO:0004888">
    <property type="term" value="F:transmembrane signaling receptor activity"/>
    <property type="evidence" value="ECO:0007669"/>
    <property type="project" value="InterPro"/>
</dbReference>
<protein>
    <submittedName>
        <fullName evidence="8">Methyl-accepting chemotaxis protein</fullName>
    </submittedName>
</protein>
<dbReference type="SMART" id="SM00283">
    <property type="entry name" value="MA"/>
    <property type="match status" value="1"/>
</dbReference>
<dbReference type="OrthoDB" id="9763018at2"/>
<evidence type="ECO:0000313" key="8">
    <source>
        <dbReference type="EMBL" id="TCP16156.1"/>
    </source>
</evidence>
<dbReference type="CDD" id="cd11386">
    <property type="entry name" value="MCP_signal"/>
    <property type="match status" value="1"/>
</dbReference>
<dbReference type="PRINTS" id="PR00260">
    <property type="entry name" value="CHEMTRNSDUCR"/>
</dbReference>
<evidence type="ECO:0000256" key="1">
    <source>
        <dbReference type="ARBA" id="ARBA00004370"/>
    </source>
</evidence>
<gene>
    <name evidence="8" type="ORF">EV674_12023</name>
</gene>
<feature type="transmembrane region" description="Helical" evidence="6">
    <location>
        <begin position="6"/>
        <end position="27"/>
    </location>
</feature>
<evidence type="ECO:0000256" key="3">
    <source>
        <dbReference type="ARBA" id="ARBA00029447"/>
    </source>
</evidence>
<dbReference type="GO" id="GO:0006935">
    <property type="term" value="P:chemotaxis"/>
    <property type="evidence" value="ECO:0007669"/>
    <property type="project" value="InterPro"/>
</dbReference>
<evidence type="ECO:0000259" key="7">
    <source>
        <dbReference type="PROSITE" id="PS50111"/>
    </source>
</evidence>
<evidence type="ECO:0000256" key="2">
    <source>
        <dbReference type="ARBA" id="ARBA00022481"/>
    </source>
</evidence>
<dbReference type="EMBL" id="SLXH01000020">
    <property type="protein sequence ID" value="TCP16156.1"/>
    <property type="molecule type" value="Genomic_DNA"/>
</dbReference>
<feature type="transmembrane region" description="Helical" evidence="6">
    <location>
        <begin position="186"/>
        <end position="205"/>
    </location>
</feature>
<accession>A0A4V2SJL9</accession>
<dbReference type="PROSITE" id="PS50111">
    <property type="entry name" value="CHEMOTAXIS_TRANSDUC_2"/>
    <property type="match status" value="1"/>
</dbReference>
<evidence type="ECO:0000313" key="9">
    <source>
        <dbReference type="Proteomes" id="UP000295182"/>
    </source>
</evidence>
<dbReference type="InterPro" id="IPR024478">
    <property type="entry name" value="HlyB_4HB_MCP"/>
</dbReference>
<comment type="similarity">
    <text evidence="3">Belongs to the methyl-accepting chemotaxis (MCP) protein family.</text>
</comment>
<evidence type="ECO:0000256" key="5">
    <source>
        <dbReference type="SAM" id="MobiDB-lite"/>
    </source>
</evidence>
<dbReference type="PANTHER" id="PTHR43531">
    <property type="entry name" value="PROTEIN ICFG"/>
    <property type="match status" value="1"/>
</dbReference>
<dbReference type="InterPro" id="IPR004090">
    <property type="entry name" value="Chemotax_Me-accpt_rcpt"/>
</dbReference>
<feature type="compositionally biased region" description="Pro residues" evidence="5">
    <location>
        <begin position="528"/>
        <end position="537"/>
    </location>
</feature>
<dbReference type="PANTHER" id="PTHR43531:SF14">
    <property type="entry name" value="METHYL-ACCEPTING CHEMOTAXIS PROTEIN I-RELATED"/>
    <property type="match status" value="1"/>
</dbReference>
<comment type="caution">
    <text evidence="8">The sequence shown here is derived from an EMBL/GenBank/DDBJ whole genome shotgun (WGS) entry which is preliminary data.</text>
</comment>
<dbReference type="CDD" id="cd19411">
    <property type="entry name" value="MCP2201-like_sensor"/>
    <property type="match status" value="1"/>
</dbReference>
<dbReference type="Pfam" id="PF00015">
    <property type="entry name" value="MCPsignal"/>
    <property type="match status" value="1"/>
</dbReference>
<keyword evidence="9" id="KW-1185">Reference proteome</keyword>
<dbReference type="InterPro" id="IPR051310">
    <property type="entry name" value="MCP_chemotaxis"/>
</dbReference>
<keyword evidence="4" id="KW-0807">Transducer</keyword>
<dbReference type="GO" id="GO:0007165">
    <property type="term" value="P:signal transduction"/>
    <property type="evidence" value="ECO:0007669"/>
    <property type="project" value="UniProtKB-KW"/>
</dbReference>
<dbReference type="FunFam" id="1.10.287.950:FF:000001">
    <property type="entry name" value="Methyl-accepting chemotaxis sensory transducer"/>
    <property type="match status" value="1"/>
</dbReference>
<dbReference type="InterPro" id="IPR004089">
    <property type="entry name" value="MCPsignal_dom"/>
</dbReference>
<keyword evidence="2" id="KW-0488">Methylation</keyword>
<feature type="compositionally biased region" description="Low complexity" evidence="5">
    <location>
        <begin position="538"/>
        <end position="568"/>
    </location>
</feature>
<organism evidence="8 9">
    <name type="scientific">Simplicispira metamorpha</name>
    <dbReference type="NCBI Taxonomy" id="80881"/>
    <lineage>
        <taxon>Bacteria</taxon>
        <taxon>Pseudomonadati</taxon>
        <taxon>Pseudomonadota</taxon>
        <taxon>Betaproteobacteria</taxon>
        <taxon>Burkholderiales</taxon>
        <taxon>Comamonadaceae</taxon>
        <taxon>Simplicispira</taxon>
    </lineage>
</organism>
<dbReference type="AlphaFoldDB" id="A0A4V2SJL9"/>
<dbReference type="SUPFAM" id="SSF58104">
    <property type="entry name" value="Methyl-accepting chemotaxis protein (MCP) signaling domain"/>
    <property type="match status" value="1"/>
</dbReference>
<keyword evidence="6" id="KW-0812">Transmembrane</keyword>
<evidence type="ECO:0000256" key="4">
    <source>
        <dbReference type="PROSITE-ProRule" id="PRU00284"/>
    </source>
</evidence>
<dbReference type="Pfam" id="PF12729">
    <property type="entry name" value="4HB_MCP_1"/>
    <property type="match status" value="1"/>
</dbReference>
<name>A0A4V2SJL9_9BURK</name>
<keyword evidence="6" id="KW-1133">Transmembrane helix</keyword>